<evidence type="ECO:0000256" key="5">
    <source>
        <dbReference type="ARBA" id="ARBA00023239"/>
    </source>
</evidence>
<protein>
    <recommendedName>
        <fullName evidence="8">Orn/DAP/Arg decarboxylase 2 N-terminal domain-containing protein</fullName>
    </recommendedName>
</protein>
<dbReference type="InterPro" id="IPR002433">
    <property type="entry name" value="Orn_de-COase"/>
</dbReference>
<dbReference type="Proteomes" id="UP001497382">
    <property type="component" value="Unassembled WGS sequence"/>
</dbReference>
<dbReference type="SUPFAM" id="SSF50621">
    <property type="entry name" value="Alanine racemase C-terminal domain-like"/>
    <property type="match status" value="1"/>
</dbReference>
<dbReference type="GO" id="GO:0004586">
    <property type="term" value="F:ornithine decarboxylase activity"/>
    <property type="evidence" value="ECO:0007669"/>
    <property type="project" value="TreeGrafter"/>
</dbReference>
<sequence length="449" mass="51019">MSFQNGCALKEIEKSRSDFFNLLSKKSTGIIYKSLFDYISSVAKELGESRSFYTLDLAEVLWRVELWKKEMPQIRPFFAVKTNSDPVFLRLLALLGFSFDCATEGEIRFVLKAGGEPKNIIFAHVIKSPTALRYAASVGVELMTFDCKEELLKIKKYYPEARLLLRIVPKDVECSYDLRDKFGCEVEETEEILRFAKTLGLNVIGVSFHVGGLCKNPNSFAATIITSRTAFDAARELGFHFTMLDIGGGFLGDNRSEGFFHKISAIIQSSLTENFSDLDIDIIAEPGTYFACSAVTLTTAIYGKKERNDQHNTMNGINPIRRFYYVNDSIYGSFFQGVELYGCSLKPLLTEEERQRRPSYNSNVWGQTCCAEDLLAKEQQLPDLKEGEFIVWENMGAYNQVLCSTFCGVPYPATRYIFINNPRLNLEWLRNAEEIVDFLSETCFLVEKQ</sequence>
<evidence type="ECO:0000256" key="4">
    <source>
        <dbReference type="ARBA" id="ARBA00023115"/>
    </source>
</evidence>
<evidence type="ECO:0000256" key="3">
    <source>
        <dbReference type="ARBA" id="ARBA00022898"/>
    </source>
</evidence>
<dbReference type="InterPro" id="IPR000183">
    <property type="entry name" value="Orn/DAP/Arg_de-COase"/>
</dbReference>
<evidence type="ECO:0000259" key="8">
    <source>
        <dbReference type="Pfam" id="PF02784"/>
    </source>
</evidence>
<evidence type="ECO:0000256" key="7">
    <source>
        <dbReference type="PIRSR" id="PIRSR600183-50"/>
    </source>
</evidence>
<name>A0AAV2ACD7_9ARAC</name>
<dbReference type="FunFam" id="3.20.20.10:FF:000005">
    <property type="entry name" value="Ornithine decarboxylase"/>
    <property type="match status" value="1"/>
</dbReference>
<dbReference type="PRINTS" id="PR01179">
    <property type="entry name" value="ODADCRBXLASE"/>
</dbReference>
<evidence type="ECO:0000256" key="1">
    <source>
        <dbReference type="ARBA" id="ARBA00001933"/>
    </source>
</evidence>
<dbReference type="Gene3D" id="2.40.37.10">
    <property type="entry name" value="Lyase, Ornithine Decarboxylase, Chain A, domain 1"/>
    <property type="match status" value="1"/>
</dbReference>
<organism evidence="9 10">
    <name type="scientific">Larinioides sclopetarius</name>
    <dbReference type="NCBI Taxonomy" id="280406"/>
    <lineage>
        <taxon>Eukaryota</taxon>
        <taxon>Metazoa</taxon>
        <taxon>Ecdysozoa</taxon>
        <taxon>Arthropoda</taxon>
        <taxon>Chelicerata</taxon>
        <taxon>Arachnida</taxon>
        <taxon>Araneae</taxon>
        <taxon>Araneomorphae</taxon>
        <taxon>Entelegynae</taxon>
        <taxon>Araneoidea</taxon>
        <taxon>Araneidae</taxon>
        <taxon>Larinioides</taxon>
    </lineage>
</organism>
<dbReference type="PANTHER" id="PTHR11482:SF6">
    <property type="entry name" value="ORNITHINE DECARBOXYLASE 1-RELATED"/>
    <property type="match status" value="1"/>
</dbReference>
<dbReference type="AlphaFoldDB" id="A0AAV2ACD7"/>
<keyword evidence="10" id="KW-1185">Reference proteome</keyword>
<accession>A0AAV2ACD7</accession>
<dbReference type="CDD" id="cd00622">
    <property type="entry name" value="PLPDE_III_ODC"/>
    <property type="match status" value="1"/>
</dbReference>
<evidence type="ECO:0000313" key="9">
    <source>
        <dbReference type="EMBL" id="CAL1281054.1"/>
    </source>
</evidence>
<dbReference type="PRINTS" id="PR01182">
    <property type="entry name" value="ORNDCRBXLASE"/>
</dbReference>
<keyword evidence="4" id="KW-0620">Polyamine biosynthesis</keyword>
<comment type="cofactor">
    <cofactor evidence="1 7">
        <name>pyridoxal 5'-phosphate</name>
        <dbReference type="ChEBI" id="CHEBI:597326"/>
    </cofactor>
</comment>
<keyword evidence="5" id="KW-0456">Lyase</keyword>
<evidence type="ECO:0000256" key="2">
    <source>
        <dbReference type="ARBA" id="ARBA00008872"/>
    </source>
</evidence>
<feature type="modified residue" description="N6-(pyridoxal phosphate)lysine" evidence="7">
    <location>
        <position position="81"/>
    </location>
</feature>
<dbReference type="GO" id="GO:0033387">
    <property type="term" value="P:putrescine biosynthetic process from arginine, via ornithine"/>
    <property type="evidence" value="ECO:0007669"/>
    <property type="project" value="TreeGrafter"/>
</dbReference>
<evidence type="ECO:0000313" key="10">
    <source>
        <dbReference type="Proteomes" id="UP001497382"/>
    </source>
</evidence>
<keyword evidence="3 7" id="KW-0663">Pyridoxal phosphate</keyword>
<reference evidence="9 10" key="1">
    <citation type="submission" date="2024-04" db="EMBL/GenBank/DDBJ databases">
        <authorList>
            <person name="Rising A."/>
            <person name="Reimegard J."/>
            <person name="Sonavane S."/>
            <person name="Akerstrom W."/>
            <person name="Nylinder S."/>
            <person name="Hedman E."/>
            <person name="Kallberg Y."/>
        </authorList>
    </citation>
    <scope>NUCLEOTIDE SEQUENCE [LARGE SCALE GENOMIC DNA]</scope>
</reference>
<dbReference type="SUPFAM" id="SSF51419">
    <property type="entry name" value="PLP-binding barrel"/>
    <property type="match status" value="1"/>
</dbReference>
<comment type="caution">
    <text evidence="9">The sequence shown here is derived from an EMBL/GenBank/DDBJ whole genome shotgun (WGS) entry which is preliminary data.</text>
</comment>
<feature type="active site" description="Proton donor" evidence="7">
    <location>
        <position position="369"/>
    </location>
</feature>
<dbReference type="Gene3D" id="3.20.20.10">
    <property type="entry name" value="Alanine racemase"/>
    <property type="match status" value="1"/>
</dbReference>
<dbReference type="PANTHER" id="PTHR11482">
    <property type="entry name" value="ARGININE/DIAMINOPIMELATE/ORNITHINE DECARBOXYLASE"/>
    <property type="match status" value="1"/>
</dbReference>
<gene>
    <name evidence="9" type="ORF">LARSCL_LOCUS11340</name>
</gene>
<dbReference type="InterPro" id="IPR022644">
    <property type="entry name" value="De-COase2_N"/>
</dbReference>
<dbReference type="InterPro" id="IPR029066">
    <property type="entry name" value="PLP-binding_barrel"/>
</dbReference>
<dbReference type="EMBL" id="CAXIEN010000139">
    <property type="protein sequence ID" value="CAL1281054.1"/>
    <property type="molecule type" value="Genomic_DNA"/>
</dbReference>
<comment type="similarity">
    <text evidence="2">Belongs to the Orn/Lys/Arg decarboxylase class-II family.</text>
</comment>
<dbReference type="Pfam" id="PF02784">
    <property type="entry name" value="Orn_Arg_deC_N"/>
    <property type="match status" value="1"/>
</dbReference>
<feature type="domain" description="Orn/DAP/Arg decarboxylase 2 N-terminal" evidence="8">
    <location>
        <begin position="58"/>
        <end position="291"/>
    </location>
</feature>
<evidence type="ECO:0000256" key="6">
    <source>
        <dbReference type="ARBA" id="ARBA00037173"/>
    </source>
</evidence>
<dbReference type="InterPro" id="IPR009006">
    <property type="entry name" value="Ala_racemase/Decarboxylase_C"/>
</dbReference>
<comment type="function">
    <text evidence="6">Catalyzes the first and rate-limiting step of polyamine biosynthesis that converts ornithine into putrescine, which is the precursor for the polyamines, spermidine and spermine. Polyamines are essential for cell proliferation and are implicated in cellular processes, ranging from DNA replication to apoptosis.</text>
</comment>
<proteinExistence type="inferred from homology"/>
<dbReference type="GO" id="GO:0005737">
    <property type="term" value="C:cytoplasm"/>
    <property type="evidence" value="ECO:0007669"/>
    <property type="project" value="TreeGrafter"/>
</dbReference>